<protein>
    <submittedName>
        <fullName evidence="1">Uncharacterized protein</fullName>
    </submittedName>
</protein>
<evidence type="ECO:0000313" key="2">
    <source>
        <dbReference type="Proteomes" id="UP000005387"/>
    </source>
</evidence>
<dbReference type="OrthoDB" id="9999317at2"/>
<reference evidence="1 2" key="1">
    <citation type="submission" date="2010-07" db="EMBL/GenBank/DDBJ databases">
        <title>The draft genome of Paenibacillus curdlanolyticus YK9.</title>
        <authorList>
            <consortium name="US DOE Joint Genome Institute (JGI-PGF)"/>
            <person name="Lucas S."/>
            <person name="Copeland A."/>
            <person name="Lapidus A."/>
            <person name="Cheng J.-F."/>
            <person name="Bruce D."/>
            <person name="Goodwin L."/>
            <person name="Pitluck S."/>
            <person name="Land M.L."/>
            <person name="Hauser L."/>
            <person name="Chang Y.-J."/>
            <person name="Jeffries C."/>
            <person name="Anderson I.J."/>
            <person name="Johnson E."/>
            <person name="Loganathan U."/>
            <person name="Mulhopadhyay B."/>
            <person name="Kyrpides N."/>
            <person name="Woyke T.J."/>
        </authorList>
    </citation>
    <scope>NUCLEOTIDE SEQUENCE [LARGE SCALE GENOMIC DNA]</scope>
    <source>
        <strain evidence="1 2">YK9</strain>
    </source>
</reference>
<organism evidence="1 2">
    <name type="scientific">Paenibacillus curdlanolyticus YK9</name>
    <dbReference type="NCBI Taxonomy" id="717606"/>
    <lineage>
        <taxon>Bacteria</taxon>
        <taxon>Bacillati</taxon>
        <taxon>Bacillota</taxon>
        <taxon>Bacilli</taxon>
        <taxon>Bacillales</taxon>
        <taxon>Paenibacillaceae</taxon>
        <taxon>Paenibacillus</taxon>
    </lineage>
</organism>
<dbReference type="Proteomes" id="UP000005387">
    <property type="component" value="Unassembled WGS sequence"/>
</dbReference>
<proteinExistence type="predicted"/>
<keyword evidence="2" id="KW-1185">Reference proteome</keyword>
<gene>
    <name evidence="1" type="ORF">PaecuDRAFT_1636</name>
</gene>
<dbReference type="AlphaFoldDB" id="E0I7N5"/>
<sequence length="88" mass="10159">MRSKIPLFLAVIVIGGILYFTQEDSQLPKVYFEDIKPGMTYEEVINKVERPFQDVGSGVYILVYQLNDGGKATFFFNLRNVLDRIEYS</sequence>
<accession>E0I7N5</accession>
<name>E0I7N5_9BACL</name>
<dbReference type="EMBL" id="AEDD01000004">
    <property type="protein sequence ID" value="EFM11190.1"/>
    <property type="molecule type" value="Genomic_DNA"/>
</dbReference>
<evidence type="ECO:0000313" key="1">
    <source>
        <dbReference type="EMBL" id="EFM11190.1"/>
    </source>
</evidence>
<dbReference type="RefSeq" id="WP_006037647.1">
    <property type="nucleotide sequence ID" value="NZ_AEDD01000004.1"/>
</dbReference>